<evidence type="ECO:0000313" key="7">
    <source>
        <dbReference type="Proteomes" id="UP000000582"/>
    </source>
</evidence>
<accession>Q6M2J7</accession>
<evidence type="ECO:0000256" key="4">
    <source>
        <dbReference type="ARBA" id="ARBA00023295"/>
    </source>
</evidence>
<dbReference type="OrthoDB" id="9776657at2"/>
<dbReference type="GO" id="GO:0004564">
    <property type="term" value="F:beta-fructofuranosidase activity"/>
    <property type="evidence" value="ECO:0007669"/>
    <property type="project" value="UniProtKB-EC"/>
</dbReference>
<dbReference type="SUPFAM" id="SSF75005">
    <property type="entry name" value="Arabinanase/levansucrase/invertase"/>
    <property type="match status" value="1"/>
</dbReference>
<dbReference type="InterPro" id="IPR001362">
    <property type="entry name" value="Glyco_hydro_32"/>
</dbReference>
<dbReference type="SMART" id="SM00640">
    <property type="entry name" value="Glyco_32"/>
    <property type="match status" value="1"/>
</dbReference>
<dbReference type="STRING" id="196627.cg2927"/>
<dbReference type="InterPro" id="IPR051214">
    <property type="entry name" value="GH32_Enzymes"/>
</dbReference>
<dbReference type="CDD" id="cd18623">
    <property type="entry name" value="GH32_ScrB-like"/>
    <property type="match status" value="1"/>
</dbReference>
<accession>Q8NMD5</accession>
<comment type="similarity">
    <text evidence="1">Belongs to the glycosyl hydrolase 32 family.</text>
</comment>
<keyword evidence="3 6" id="KW-0378">Hydrolase</keyword>
<dbReference type="KEGG" id="cgb:cg2927"/>
<dbReference type="PANTHER" id="PTHR43101:SF1">
    <property type="entry name" value="BETA-FRUCTOSIDASE"/>
    <property type="match status" value="1"/>
</dbReference>
<dbReference type="PROSITE" id="PS00609">
    <property type="entry name" value="GLYCOSYL_HYDROL_F32"/>
    <property type="match status" value="1"/>
</dbReference>
<dbReference type="RefSeq" id="WP_011015273.1">
    <property type="nucleotide sequence ID" value="NC_003450.3"/>
</dbReference>
<keyword evidence="7" id="KW-1185">Reference proteome</keyword>
<dbReference type="GO" id="GO:0005975">
    <property type="term" value="P:carbohydrate metabolic process"/>
    <property type="evidence" value="ECO:0007669"/>
    <property type="project" value="InterPro"/>
</dbReference>
<dbReference type="HOGENOM" id="CLU_001528_7_1_11"/>
<dbReference type="GeneID" id="1020591"/>
<dbReference type="InterPro" id="IPR023296">
    <property type="entry name" value="Glyco_hydro_beta-prop_sf"/>
</dbReference>
<dbReference type="KEGG" id="cgl:Cgl2643"/>
<dbReference type="BRENDA" id="3.2.1.B3">
    <property type="organism ID" value="960"/>
</dbReference>
<organism evidence="6 7">
    <name type="scientific">Corynebacterium glutamicum (strain ATCC 13032 / DSM 20300 / JCM 1318 / BCRC 11384 / CCUG 27702 / LMG 3730 / NBRC 12168 / NCIMB 10025 / NRRL B-2784 / 534)</name>
    <dbReference type="NCBI Taxonomy" id="196627"/>
    <lineage>
        <taxon>Bacteria</taxon>
        <taxon>Bacillati</taxon>
        <taxon>Actinomycetota</taxon>
        <taxon>Actinomycetes</taxon>
        <taxon>Mycobacteriales</taxon>
        <taxon>Corynebacteriaceae</taxon>
        <taxon>Corynebacterium</taxon>
    </lineage>
</organism>
<evidence type="ECO:0000313" key="6">
    <source>
        <dbReference type="EMBL" id="BAC00037.1"/>
    </source>
</evidence>
<dbReference type="CAZy" id="GH32">
    <property type="family name" value="Glycoside Hydrolase Family 32"/>
</dbReference>
<name>Q8NMD5_CORGL</name>
<dbReference type="EC" id="3.2.1.26" evidence="2"/>
<dbReference type="InterPro" id="IPR018053">
    <property type="entry name" value="Glyco_hydro_32_AS"/>
</dbReference>
<evidence type="ECO:0000256" key="2">
    <source>
        <dbReference type="ARBA" id="ARBA00012758"/>
    </source>
</evidence>
<evidence type="ECO:0000256" key="3">
    <source>
        <dbReference type="ARBA" id="ARBA00022801"/>
    </source>
</evidence>
<gene>
    <name evidence="6" type="ordered locus">Cgl2643</name>
</gene>
<dbReference type="Gene3D" id="2.115.10.20">
    <property type="entry name" value="Glycosyl hydrolase domain, family 43"/>
    <property type="match status" value="1"/>
</dbReference>
<dbReference type="PANTHER" id="PTHR43101">
    <property type="entry name" value="BETA-FRUCTOSIDASE"/>
    <property type="match status" value="1"/>
</dbReference>
<sequence>MCGAMHTELSSLRPAYHVTPPQGRLNDPNGMYVDGDTLHVYYQHDPGFPFAPKRTGWAHTTTPLTGPQRLQWTHLPDALYPDASYDLDGCYSGGAVFTDGTLKLFYTGNLKIDGKRRATQNLVEVEDPTGLMGGIHRRSPKNPLIDGPASGFTPHYRDPMISPDGDGWKMVLGAQRENLTGAAVLYRSTDLENWEFSGEITFDLSDAQPGSAPDLVPGGYMWECPNLFTLRDEETGEDLDVLIFCPQGLDRIHDEVTHYASSDQCGYVVGKLEGTTFRVLRGFSELDFGHEFYAPQVAVNGSDAWLVGWMGLPAQDDHPTVAREGWVHCLTVPRKLHLRNHAIYQELLLPEGESGVIRSVLGSEPVRVDIRGNISLEWDGVRLSVDRGGDRRVAEVKPGELVIADDNTAIEITAGDGQVSFAFRAFKGDTIER</sequence>
<dbReference type="EMBL" id="BA000036">
    <property type="protein sequence ID" value="BAC00037.1"/>
    <property type="molecule type" value="Genomic_DNA"/>
</dbReference>
<dbReference type="PATRIC" id="fig|196627.13.peg.2579"/>
<dbReference type="AlphaFoldDB" id="Q8NMD5"/>
<dbReference type="Pfam" id="PF00251">
    <property type="entry name" value="Glyco_hydro_32N"/>
    <property type="match status" value="1"/>
</dbReference>
<keyword evidence="4 6" id="KW-0326">Glycosidase</keyword>
<evidence type="ECO:0000259" key="5">
    <source>
        <dbReference type="Pfam" id="PF00251"/>
    </source>
</evidence>
<evidence type="ECO:0000256" key="1">
    <source>
        <dbReference type="ARBA" id="ARBA00009902"/>
    </source>
</evidence>
<dbReference type="Proteomes" id="UP000000582">
    <property type="component" value="Chromosome"/>
</dbReference>
<dbReference type="BioCyc" id="CORYNE:G18NG-12260-MONOMER"/>
<feature type="domain" description="Glycosyl hydrolase family 32 N-terminal" evidence="5">
    <location>
        <begin position="17"/>
        <end position="345"/>
    </location>
</feature>
<protein>
    <recommendedName>
        <fullName evidence="2">beta-fructofuranosidase</fullName>
        <ecNumber evidence="2">3.2.1.26</ecNumber>
    </recommendedName>
</protein>
<proteinExistence type="inferred from homology"/>
<dbReference type="eggNOG" id="COG1621">
    <property type="taxonomic scope" value="Bacteria"/>
</dbReference>
<reference evidence="7" key="1">
    <citation type="journal article" date="2003" name="Appl. Microbiol. Biotechnol.">
        <title>The Corynebacterium glutamicum genome: features and impacts on biotechnological processes.</title>
        <authorList>
            <person name="Ikeda M."/>
            <person name="Nakagawa S."/>
        </authorList>
    </citation>
    <scope>NUCLEOTIDE SEQUENCE [LARGE SCALE GENOMIC DNA]</scope>
    <source>
        <strain evidence="7">ATCC 13032 / DSM 20300 / BCRC 11384 / JCM 1318 / LMG 3730 / NCIMB 10025</strain>
    </source>
</reference>
<dbReference type="InterPro" id="IPR013148">
    <property type="entry name" value="Glyco_hydro_32_N"/>
</dbReference>